<keyword evidence="8" id="KW-1185">Reference proteome</keyword>
<evidence type="ECO:0000313" key="7">
    <source>
        <dbReference type="EMBL" id="TQM36989.1"/>
    </source>
</evidence>
<dbReference type="GO" id="GO:0008270">
    <property type="term" value="F:zinc ion binding"/>
    <property type="evidence" value="ECO:0007669"/>
    <property type="project" value="InterPro"/>
</dbReference>
<dbReference type="InterPro" id="IPR002328">
    <property type="entry name" value="ADH_Zn_CS"/>
</dbReference>
<evidence type="ECO:0000259" key="6">
    <source>
        <dbReference type="SMART" id="SM00829"/>
    </source>
</evidence>
<evidence type="ECO:0000256" key="1">
    <source>
        <dbReference type="ARBA" id="ARBA00001947"/>
    </source>
</evidence>
<dbReference type="Pfam" id="PF08240">
    <property type="entry name" value="ADH_N"/>
    <property type="match status" value="1"/>
</dbReference>
<evidence type="ECO:0000256" key="3">
    <source>
        <dbReference type="ARBA" id="ARBA00022833"/>
    </source>
</evidence>
<proteinExistence type="inferred from homology"/>
<keyword evidence="3 5" id="KW-0862">Zinc</keyword>
<feature type="domain" description="Enoyl reductase (ER)" evidence="6">
    <location>
        <begin position="7"/>
        <end position="341"/>
    </location>
</feature>
<dbReference type="Gene3D" id="3.40.50.720">
    <property type="entry name" value="NAD(P)-binding Rossmann-like Domain"/>
    <property type="match status" value="1"/>
</dbReference>
<sequence length="357" mass="36478">MTGSPGSTMRALLLTGPRQWQVAELPVPVTEPGHCLVRVAYVGLCGTDLAFYDGSSGYLRDGLKRYPFVVGHEWSGTVVEVGTGVQGFAVGDPVAGHNVVTCDACDRCRSGRRLHCRNRTEIGVLGTCPGVASEYICMPAKTLLPLPASLDLRSAAVLEPATASAHAVARLGVREGDAVAVLGTGTLGLAAVQIARSTGARVTAVGVEAAGLALARELGAEAVLRPEEAEDDAYGAVIEATGAEPAIALAPRLVAPGGRLAFLGVPHGPVPAFPSAQLVMKNLEVHGVLSGIEQWDALLRLVVHGHVDLGALIDGVLPLASAGDALTALAGGRRSRPKVLLEIGGRSGSADLTEGAA</sequence>
<dbReference type="GO" id="GO:0016491">
    <property type="term" value="F:oxidoreductase activity"/>
    <property type="evidence" value="ECO:0007669"/>
    <property type="project" value="UniProtKB-KW"/>
</dbReference>
<dbReference type="InterPro" id="IPR013154">
    <property type="entry name" value="ADH-like_N"/>
</dbReference>
<dbReference type="PROSITE" id="PS00059">
    <property type="entry name" value="ADH_ZINC"/>
    <property type="match status" value="1"/>
</dbReference>
<name>A0A543FT17_9PSEU</name>
<keyword evidence="2 5" id="KW-0479">Metal-binding</keyword>
<dbReference type="InterPro" id="IPR013149">
    <property type="entry name" value="ADH-like_C"/>
</dbReference>
<reference evidence="7 8" key="1">
    <citation type="submission" date="2019-06" db="EMBL/GenBank/DDBJ databases">
        <title>Sequencing the genomes of 1000 actinobacteria strains.</title>
        <authorList>
            <person name="Klenk H.-P."/>
        </authorList>
    </citation>
    <scope>NUCLEOTIDE SEQUENCE [LARGE SCALE GENOMIC DNA]</scope>
    <source>
        <strain evidence="7 8">DSM 45511</strain>
    </source>
</reference>
<accession>A0A543FT17</accession>
<evidence type="ECO:0000256" key="4">
    <source>
        <dbReference type="ARBA" id="ARBA00023002"/>
    </source>
</evidence>
<dbReference type="Proteomes" id="UP000319818">
    <property type="component" value="Unassembled WGS sequence"/>
</dbReference>
<evidence type="ECO:0000256" key="5">
    <source>
        <dbReference type="RuleBase" id="RU361277"/>
    </source>
</evidence>
<dbReference type="OrthoDB" id="3987021at2"/>
<dbReference type="Gene3D" id="3.90.180.10">
    <property type="entry name" value="Medium-chain alcohol dehydrogenases, catalytic domain"/>
    <property type="match status" value="1"/>
</dbReference>
<dbReference type="AlphaFoldDB" id="A0A543FT17"/>
<keyword evidence="4" id="KW-0560">Oxidoreductase</keyword>
<dbReference type="EMBL" id="VFPH01000002">
    <property type="protein sequence ID" value="TQM36989.1"/>
    <property type="molecule type" value="Genomic_DNA"/>
</dbReference>
<protein>
    <submittedName>
        <fullName evidence="7">2-desacetyl-2-hydroxyethyl bacteriochlorophyllide A dehydrogenase</fullName>
    </submittedName>
</protein>
<dbReference type="PANTHER" id="PTHR43401:SF2">
    <property type="entry name" value="L-THREONINE 3-DEHYDROGENASE"/>
    <property type="match status" value="1"/>
</dbReference>
<dbReference type="InterPro" id="IPR036291">
    <property type="entry name" value="NAD(P)-bd_dom_sf"/>
</dbReference>
<dbReference type="InterPro" id="IPR050129">
    <property type="entry name" value="Zn_alcohol_dh"/>
</dbReference>
<gene>
    <name evidence="7" type="ORF">FB388_4186</name>
</gene>
<comment type="similarity">
    <text evidence="5">Belongs to the zinc-containing alcohol dehydrogenase family.</text>
</comment>
<evidence type="ECO:0000313" key="8">
    <source>
        <dbReference type="Proteomes" id="UP000319818"/>
    </source>
</evidence>
<dbReference type="InterPro" id="IPR011032">
    <property type="entry name" value="GroES-like_sf"/>
</dbReference>
<dbReference type="PANTHER" id="PTHR43401">
    <property type="entry name" value="L-THREONINE 3-DEHYDROGENASE"/>
    <property type="match status" value="1"/>
</dbReference>
<dbReference type="InterPro" id="IPR020843">
    <property type="entry name" value="ER"/>
</dbReference>
<comment type="caution">
    <text evidence="7">The sequence shown here is derived from an EMBL/GenBank/DDBJ whole genome shotgun (WGS) entry which is preliminary data.</text>
</comment>
<dbReference type="SMART" id="SM00829">
    <property type="entry name" value="PKS_ER"/>
    <property type="match status" value="1"/>
</dbReference>
<evidence type="ECO:0000256" key="2">
    <source>
        <dbReference type="ARBA" id="ARBA00022723"/>
    </source>
</evidence>
<dbReference type="SUPFAM" id="SSF51735">
    <property type="entry name" value="NAD(P)-binding Rossmann-fold domains"/>
    <property type="match status" value="1"/>
</dbReference>
<comment type="cofactor">
    <cofactor evidence="1 5">
        <name>Zn(2+)</name>
        <dbReference type="ChEBI" id="CHEBI:29105"/>
    </cofactor>
</comment>
<dbReference type="Pfam" id="PF00107">
    <property type="entry name" value="ADH_zinc_N"/>
    <property type="match status" value="1"/>
</dbReference>
<organism evidence="7 8">
    <name type="scientific">Pseudonocardia cypriaca</name>
    <dbReference type="NCBI Taxonomy" id="882449"/>
    <lineage>
        <taxon>Bacteria</taxon>
        <taxon>Bacillati</taxon>
        <taxon>Actinomycetota</taxon>
        <taxon>Actinomycetes</taxon>
        <taxon>Pseudonocardiales</taxon>
        <taxon>Pseudonocardiaceae</taxon>
        <taxon>Pseudonocardia</taxon>
    </lineage>
</organism>
<dbReference type="SUPFAM" id="SSF50129">
    <property type="entry name" value="GroES-like"/>
    <property type="match status" value="1"/>
</dbReference>